<feature type="domain" description="AB hydrolase-1" evidence="4">
    <location>
        <begin position="37"/>
        <end position="274"/>
    </location>
</feature>
<dbReference type="InterPro" id="IPR012020">
    <property type="entry name" value="ABHD4"/>
</dbReference>
<evidence type="ECO:0000313" key="5">
    <source>
        <dbReference type="EMBL" id="GAA5186592.1"/>
    </source>
</evidence>
<gene>
    <name evidence="5" type="ORF">GCM10025772_02460</name>
</gene>
<dbReference type="InterPro" id="IPR000952">
    <property type="entry name" value="AB_hydrolase_4_CS"/>
</dbReference>
<comment type="caution">
    <text evidence="5">The sequence shown here is derived from an EMBL/GenBank/DDBJ whole genome shotgun (WGS) entry which is preliminary data.</text>
</comment>
<keyword evidence="2" id="KW-0719">Serine esterase</keyword>
<organism evidence="5 6">
    <name type="scientific">Ferrimonas gelatinilytica</name>
    <dbReference type="NCBI Taxonomy" id="1255257"/>
    <lineage>
        <taxon>Bacteria</taxon>
        <taxon>Pseudomonadati</taxon>
        <taxon>Pseudomonadota</taxon>
        <taxon>Gammaproteobacteria</taxon>
        <taxon>Alteromonadales</taxon>
        <taxon>Ferrimonadaceae</taxon>
        <taxon>Ferrimonas</taxon>
    </lineage>
</organism>
<dbReference type="InterPro" id="IPR029058">
    <property type="entry name" value="AB_hydrolase_fold"/>
</dbReference>
<name>A0ABP9RU77_9GAMM</name>
<evidence type="ECO:0000256" key="1">
    <source>
        <dbReference type="ARBA" id="ARBA00010884"/>
    </source>
</evidence>
<proteinExistence type="inferred from homology"/>
<keyword evidence="3 5" id="KW-0378">Hydrolase</keyword>
<dbReference type="Proteomes" id="UP001501600">
    <property type="component" value="Unassembled WGS sequence"/>
</dbReference>
<reference evidence="6" key="1">
    <citation type="journal article" date="2019" name="Int. J. Syst. Evol. Microbiol.">
        <title>The Global Catalogue of Microorganisms (GCM) 10K type strain sequencing project: providing services to taxonomists for standard genome sequencing and annotation.</title>
        <authorList>
            <consortium name="The Broad Institute Genomics Platform"/>
            <consortium name="The Broad Institute Genome Sequencing Center for Infectious Disease"/>
            <person name="Wu L."/>
            <person name="Ma J."/>
        </authorList>
    </citation>
    <scope>NUCLEOTIDE SEQUENCE [LARGE SCALE GENOMIC DNA]</scope>
    <source>
        <strain evidence="6">JCM 18720</strain>
    </source>
</reference>
<protein>
    <submittedName>
        <fullName evidence="5">Hydrolase</fullName>
    </submittedName>
</protein>
<dbReference type="EMBL" id="BAABLF010000002">
    <property type="protein sequence ID" value="GAA5186592.1"/>
    <property type="molecule type" value="Genomic_DNA"/>
</dbReference>
<comment type="similarity">
    <text evidence="1">Belongs to the AB hydrolase superfamily. AB hydrolase 4 family.</text>
</comment>
<evidence type="ECO:0000313" key="6">
    <source>
        <dbReference type="Proteomes" id="UP001501600"/>
    </source>
</evidence>
<dbReference type="InterPro" id="IPR050960">
    <property type="entry name" value="AB_hydrolase_4_sf"/>
</dbReference>
<sequence>MLTKPSHPQALNRQRLELTDGDFIDLDWQRRPDHNAPLLLLVHGLEGSADSHYMRRLLSDAENQSLAAVAMHQRSCSGEPNRLTRSYHSGASDDLMAVITELKRQYPESPLWVVGYSLGGNQLVKYLGEQREYARVERAVVVSAPLDLAACARRMERGFSRVYQTHLIGRLQQKTRDKLDQLPLTEQELSRLKTFYQFDDRVTAPLNGFSGAEDYYQQASGKAFLAHIAVPTLLLHAVDDPFMTEAVIPAPDELSPSVELELCPNGGHVGFIEGGWPWSPRYYLERRILGYLAAT</sequence>
<dbReference type="PIRSF" id="PIRSF005211">
    <property type="entry name" value="Ab_hydro_YheT"/>
    <property type="match status" value="1"/>
</dbReference>
<dbReference type="PROSITE" id="PS01133">
    <property type="entry name" value="UPF0017"/>
    <property type="match status" value="1"/>
</dbReference>
<dbReference type="Gene3D" id="3.40.50.1820">
    <property type="entry name" value="alpha/beta hydrolase"/>
    <property type="match status" value="1"/>
</dbReference>
<accession>A0ABP9RU77</accession>
<evidence type="ECO:0000256" key="2">
    <source>
        <dbReference type="ARBA" id="ARBA00022487"/>
    </source>
</evidence>
<dbReference type="SUPFAM" id="SSF53474">
    <property type="entry name" value="alpha/beta-Hydrolases"/>
    <property type="match status" value="1"/>
</dbReference>
<dbReference type="GO" id="GO:0016787">
    <property type="term" value="F:hydrolase activity"/>
    <property type="evidence" value="ECO:0007669"/>
    <property type="project" value="UniProtKB-KW"/>
</dbReference>
<dbReference type="PANTHER" id="PTHR10794:SF94">
    <property type="entry name" value="ESTERASE YHET-RELATED"/>
    <property type="match status" value="1"/>
</dbReference>
<evidence type="ECO:0000256" key="3">
    <source>
        <dbReference type="ARBA" id="ARBA00022801"/>
    </source>
</evidence>
<dbReference type="Pfam" id="PF00561">
    <property type="entry name" value="Abhydrolase_1"/>
    <property type="match status" value="1"/>
</dbReference>
<dbReference type="NCBIfam" id="NF008218">
    <property type="entry name" value="PRK10985.1"/>
    <property type="match status" value="1"/>
</dbReference>
<dbReference type="InterPro" id="IPR000073">
    <property type="entry name" value="AB_hydrolase_1"/>
</dbReference>
<evidence type="ECO:0000259" key="4">
    <source>
        <dbReference type="Pfam" id="PF00561"/>
    </source>
</evidence>
<keyword evidence="6" id="KW-1185">Reference proteome</keyword>
<dbReference type="PANTHER" id="PTHR10794">
    <property type="entry name" value="ABHYDROLASE DOMAIN-CONTAINING PROTEIN"/>
    <property type="match status" value="1"/>
</dbReference>